<dbReference type="Proteomes" id="UP000007814">
    <property type="component" value="Unassembled WGS sequence"/>
</dbReference>
<comment type="caution">
    <text evidence="2">The sequence shown here is derived from an EMBL/GenBank/DDBJ whole genome shotgun (WGS) entry which is preliminary data.</text>
</comment>
<proteinExistence type="predicted"/>
<evidence type="ECO:0000313" key="3">
    <source>
        <dbReference type="Proteomes" id="UP000007814"/>
    </source>
</evidence>
<dbReference type="AlphaFoldDB" id="J2ZMM5"/>
<protein>
    <submittedName>
        <fullName evidence="2">Uncharacterized protein</fullName>
    </submittedName>
</protein>
<dbReference type="EMBL" id="ALJK01000208">
    <property type="protein sequence ID" value="EJN83750.1"/>
    <property type="molecule type" value="Genomic_DNA"/>
</dbReference>
<gene>
    <name evidence="2" type="ORF">HMPREF1129_1350</name>
</gene>
<organism evidence="2 3">
    <name type="scientific">Actinomyces naeslundii (strain ATCC 12104 / DSM 43013 / CCUG 2238 / JCM 8349 / NCTC 10301 / Howell 279)</name>
    <dbReference type="NCBI Taxonomy" id="1115803"/>
    <lineage>
        <taxon>Bacteria</taxon>
        <taxon>Bacillati</taxon>
        <taxon>Actinomycetota</taxon>
        <taxon>Actinomycetes</taxon>
        <taxon>Actinomycetales</taxon>
        <taxon>Actinomycetaceae</taxon>
        <taxon>Actinomyces</taxon>
    </lineage>
</organism>
<dbReference type="PATRIC" id="fig|1115803.3.peg.2348"/>
<sequence length="41" mass="4431">MVTARLSHWVAEGEAVGSRTRLFTSSGDDRSADMSQWCGTA</sequence>
<accession>J2ZMM5</accession>
<evidence type="ECO:0000313" key="2">
    <source>
        <dbReference type="EMBL" id="EJN83750.1"/>
    </source>
</evidence>
<name>J2ZMM5_ACTNH</name>
<reference evidence="2 3" key="1">
    <citation type="submission" date="2012-07" db="EMBL/GenBank/DDBJ databases">
        <authorList>
            <person name="Durkin A.S."/>
            <person name="McCorrison J."/>
            <person name="Torralba M."/>
            <person name="Gillis M."/>
            <person name="Methe B."/>
            <person name="Sutton G."/>
            <person name="Nelson K.E."/>
        </authorList>
    </citation>
    <scope>NUCLEOTIDE SEQUENCE [LARGE SCALE GENOMIC DNA]</scope>
    <source>
        <strain evidence="3">ATCC 12104 / DSM 43013 / CCUG 2238 / JCM 8349 / NCTC 10301 / Howell 279</strain>
    </source>
</reference>
<feature type="region of interest" description="Disordered" evidence="1">
    <location>
        <begin position="20"/>
        <end position="41"/>
    </location>
</feature>
<evidence type="ECO:0000256" key="1">
    <source>
        <dbReference type="SAM" id="MobiDB-lite"/>
    </source>
</evidence>